<dbReference type="GeneID" id="27692610"/>
<feature type="disulfide bond" evidence="3">
    <location>
        <begin position="244"/>
        <end position="259"/>
    </location>
</feature>
<dbReference type="Pfam" id="PF00187">
    <property type="entry name" value="Chitin_bind_1"/>
    <property type="match status" value="1"/>
</dbReference>
<dbReference type="AlphaFoldDB" id="A0A0L0H7Q9"/>
<evidence type="ECO:0000256" key="1">
    <source>
        <dbReference type="ARBA" id="ARBA00022669"/>
    </source>
</evidence>
<dbReference type="InterPro" id="IPR001002">
    <property type="entry name" value="Chitin-bd_1"/>
</dbReference>
<evidence type="ECO:0000256" key="4">
    <source>
        <dbReference type="SAM" id="SignalP"/>
    </source>
</evidence>
<accession>A0A0L0H7Q9</accession>
<keyword evidence="2 3" id="KW-1015">Disulfide bond</keyword>
<dbReference type="PROSITE" id="PS50227">
    <property type="entry name" value="G_PROTEIN_RECEP_F2_3"/>
    <property type="match status" value="2"/>
</dbReference>
<dbReference type="SUPFAM" id="SSF57016">
    <property type="entry name" value="Plant lectins/antimicrobial peptides"/>
    <property type="match status" value="1"/>
</dbReference>
<comment type="caution">
    <text evidence="3">Lacks conserved residue(s) required for the propagation of feature annotation.</text>
</comment>
<dbReference type="InterPro" id="IPR036861">
    <property type="entry name" value="Endochitinase-like_sf"/>
</dbReference>
<evidence type="ECO:0000256" key="2">
    <source>
        <dbReference type="ARBA" id="ARBA00023157"/>
    </source>
</evidence>
<dbReference type="OMA" id="CCPYSSA"/>
<evidence type="ECO:0000259" key="6">
    <source>
        <dbReference type="PROSITE" id="PS50941"/>
    </source>
</evidence>
<keyword evidence="1 3" id="KW-0147">Chitin-binding</keyword>
<dbReference type="OrthoDB" id="2108026at2759"/>
<feature type="domain" description="G-protein coupled receptors family 2 profile 1" evidence="5">
    <location>
        <begin position="543"/>
        <end position="632"/>
    </location>
</feature>
<gene>
    <name evidence="7" type="ORF">SPPG_09485</name>
</gene>
<proteinExistence type="predicted"/>
<evidence type="ECO:0000259" key="5">
    <source>
        <dbReference type="PROSITE" id="PS50227"/>
    </source>
</evidence>
<dbReference type="CDD" id="cd00035">
    <property type="entry name" value="ChtBD1"/>
    <property type="match status" value="1"/>
</dbReference>
<sequence length="706" mass="73292">MLFFTARQAAAVLVAFVLAAANDVSIAAIPSSFALFTPNDLAAFKVPTPACAAALGMQLQCSRAAVFGNLSSLNQDAERAAFCDPKGACQQSLQALNLQVQKDCPMDFMLGPTANIAYILRHLVLSSALPCANDAASGANCVKQVKDVLSKIDPKANIFDVLDKKFACGCFLAATLLRKPVDANAQQMLYILRTRICGENSVQDAVETILLPTIPNLPYVPPLQPANSSMTFDAYAASPQAEQCGPAAATPLCPNGQCCSLKGLCGSGPDFCGPDNCRYGYGPCTHRTVDPKAICGATSANFAVCPTGCCNGQGLCGLGFADCMLADPQKPSQNGAPTGCQIGFGPGQCTQFFNQNHQCGPYATAENRRCPKGTCCDTSIGQCGTFRSFCDRTTCNPIYGDCGPQTFDKTAVCGFTSVNQTSCGPTACCGKAGQCAASSEYCSPSQCQEGFGACGWPLDIKCSAATMMSQDGVNYIGNWTATPANASATIPCANGNANGNVTAECLSNGLWGKVVSTCNPPIVVCPTAAGWTSKLAGQNATQSCSNGFAGNMTARCNPDGIWATPDTSQCYRIGCPAFDVFPATPFNGIASAPCPVLFSGNQTARCLPSGKWTTVDTSQCVWSKESTCVSDVFPRTPLGQNATGPCPSPLVGNQTALCGPAGIWAPADTQKCITPTNTLSTTRTAIHLTTVPPQVTVPPVPSPRPT</sequence>
<feature type="domain" description="Chitin-binding type-1" evidence="6">
    <location>
        <begin position="241"/>
        <end position="286"/>
    </location>
</feature>
<dbReference type="GO" id="GO:0016020">
    <property type="term" value="C:membrane"/>
    <property type="evidence" value="ECO:0007669"/>
    <property type="project" value="InterPro"/>
</dbReference>
<dbReference type="InterPro" id="IPR018371">
    <property type="entry name" value="Chitin-binding_1_CS"/>
</dbReference>
<feature type="signal peptide" evidence="4">
    <location>
        <begin position="1"/>
        <end position="21"/>
    </location>
</feature>
<keyword evidence="4" id="KW-0732">Signal</keyword>
<feature type="domain" description="G-protein coupled receptors family 2 profile 1" evidence="5">
    <location>
        <begin position="434"/>
        <end position="529"/>
    </location>
</feature>
<dbReference type="Gene3D" id="3.30.60.10">
    <property type="entry name" value="Endochitinase-like"/>
    <property type="match status" value="1"/>
</dbReference>
<feature type="chain" id="PRO_5005539546" description="Chitin-binding type-1 domain-containing protein" evidence="4">
    <location>
        <begin position="22"/>
        <end position="706"/>
    </location>
</feature>
<evidence type="ECO:0008006" key="9">
    <source>
        <dbReference type="Google" id="ProtNLM"/>
    </source>
</evidence>
<evidence type="ECO:0000256" key="3">
    <source>
        <dbReference type="PROSITE-ProRule" id="PRU00261"/>
    </source>
</evidence>
<dbReference type="PROSITE" id="PS00026">
    <property type="entry name" value="CHIT_BIND_I_1"/>
    <property type="match status" value="1"/>
</dbReference>
<reference evidence="7 8" key="1">
    <citation type="submission" date="2009-08" db="EMBL/GenBank/DDBJ databases">
        <title>The Genome Sequence of Spizellomyces punctatus strain DAOM BR117.</title>
        <authorList>
            <consortium name="The Broad Institute Genome Sequencing Platform"/>
            <person name="Russ C."/>
            <person name="Cuomo C."/>
            <person name="Shea T."/>
            <person name="Young S.K."/>
            <person name="Zeng Q."/>
            <person name="Koehrsen M."/>
            <person name="Haas B."/>
            <person name="Borodovsky M."/>
            <person name="Guigo R."/>
            <person name="Alvarado L."/>
            <person name="Berlin A."/>
            <person name="Bochicchio J."/>
            <person name="Borenstein D."/>
            <person name="Chapman S."/>
            <person name="Chen Z."/>
            <person name="Engels R."/>
            <person name="Freedman E."/>
            <person name="Gellesch M."/>
            <person name="Goldberg J."/>
            <person name="Griggs A."/>
            <person name="Gujja S."/>
            <person name="Heiman D."/>
            <person name="Hepburn T."/>
            <person name="Howarth C."/>
            <person name="Jen D."/>
            <person name="Larson L."/>
            <person name="Lewis B."/>
            <person name="Mehta T."/>
            <person name="Park D."/>
            <person name="Pearson M."/>
            <person name="Roberts A."/>
            <person name="Saif S."/>
            <person name="Shenoy N."/>
            <person name="Sisk P."/>
            <person name="Stolte C."/>
            <person name="Sykes S."/>
            <person name="Thomson T."/>
            <person name="Walk T."/>
            <person name="White J."/>
            <person name="Yandava C."/>
            <person name="Burger G."/>
            <person name="Gray M.W."/>
            <person name="Holland P.W.H."/>
            <person name="King N."/>
            <person name="Lang F.B.F."/>
            <person name="Roger A.J."/>
            <person name="Ruiz-Trillo I."/>
            <person name="Lander E."/>
            <person name="Nusbaum C."/>
        </authorList>
    </citation>
    <scope>NUCLEOTIDE SEQUENCE [LARGE SCALE GENOMIC DNA]</scope>
    <source>
        <strain evidence="7 8">DAOM BR117</strain>
    </source>
</reference>
<keyword evidence="8" id="KW-1185">Reference proteome</keyword>
<dbReference type="InParanoid" id="A0A0L0H7Q9"/>
<dbReference type="PANTHER" id="PTHR47849">
    <property type="entry name" value="CHITIN-BINDING LECTIN 1"/>
    <property type="match status" value="1"/>
</dbReference>
<protein>
    <recommendedName>
        <fullName evidence="9">Chitin-binding type-1 domain-containing protein</fullName>
    </recommendedName>
</protein>
<dbReference type="GO" id="GO:0004930">
    <property type="term" value="F:G protein-coupled receptor activity"/>
    <property type="evidence" value="ECO:0007669"/>
    <property type="project" value="InterPro"/>
</dbReference>
<dbReference type="SMART" id="SM00270">
    <property type="entry name" value="ChtBD1"/>
    <property type="match status" value="3"/>
</dbReference>
<feature type="disulfide bond" evidence="3">
    <location>
        <begin position="253"/>
        <end position="265"/>
    </location>
</feature>
<organism evidence="7 8">
    <name type="scientific">Spizellomyces punctatus (strain DAOM BR117)</name>
    <dbReference type="NCBI Taxonomy" id="645134"/>
    <lineage>
        <taxon>Eukaryota</taxon>
        <taxon>Fungi</taxon>
        <taxon>Fungi incertae sedis</taxon>
        <taxon>Chytridiomycota</taxon>
        <taxon>Chytridiomycota incertae sedis</taxon>
        <taxon>Chytridiomycetes</taxon>
        <taxon>Spizellomycetales</taxon>
        <taxon>Spizellomycetaceae</taxon>
        <taxon>Spizellomyces</taxon>
    </lineage>
</organism>
<dbReference type="InterPro" id="IPR001879">
    <property type="entry name" value="GPCR_2_extracellular_dom"/>
</dbReference>
<dbReference type="RefSeq" id="XP_016605297.1">
    <property type="nucleotide sequence ID" value="XM_016757652.1"/>
</dbReference>
<dbReference type="Proteomes" id="UP000053201">
    <property type="component" value="Unassembled WGS sequence"/>
</dbReference>
<name>A0A0L0H7Q9_SPIPD</name>
<dbReference type="GO" id="GO:0008061">
    <property type="term" value="F:chitin binding"/>
    <property type="evidence" value="ECO:0007669"/>
    <property type="project" value="UniProtKB-UniRule"/>
</dbReference>
<feature type="disulfide bond" evidence="3">
    <location>
        <begin position="258"/>
        <end position="272"/>
    </location>
</feature>
<evidence type="ECO:0000313" key="8">
    <source>
        <dbReference type="Proteomes" id="UP000053201"/>
    </source>
</evidence>
<dbReference type="InterPro" id="IPR036445">
    <property type="entry name" value="GPCR_2_extracell_dom_sf"/>
</dbReference>
<dbReference type="PROSITE" id="PS50941">
    <property type="entry name" value="CHIT_BIND_I_2"/>
    <property type="match status" value="1"/>
</dbReference>
<evidence type="ECO:0000313" key="7">
    <source>
        <dbReference type="EMBL" id="KNC97257.1"/>
    </source>
</evidence>
<dbReference type="VEuPathDB" id="FungiDB:SPPG_09485"/>
<dbReference type="Gene3D" id="4.10.1240.10">
    <property type="entry name" value="GPCR, family 2, extracellular hormone receptor domain"/>
    <property type="match status" value="1"/>
</dbReference>
<dbReference type="EMBL" id="KQ257465">
    <property type="protein sequence ID" value="KNC97257.1"/>
    <property type="molecule type" value="Genomic_DNA"/>
</dbReference>